<dbReference type="Pfam" id="PF08308">
    <property type="entry name" value="PEGA"/>
    <property type="match status" value="1"/>
</dbReference>
<evidence type="ECO:0000313" key="5">
    <source>
        <dbReference type="Proteomes" id="UP001596101"/>
    </source>
</evidence>
<keyword evidence="5" id="KW-1185">Reference proteome</keyword>
<evidence type="ECO:0000256" key="1">
    <source>
        <dbReference type="SAM" id="MobiDB-lite"/>
    </source>
</evidence>
<name>A0ABW0MMT7_9BURK</name>
<dbReference type="EMBL" id="JBHSMR010000013">
    <property type="protein sequence ID" value="MFC5479208.1"/>
    <property type="molecule type" value="Genomic_DNA"/>
</dbReference>
<organism evidence="4 5">
    <name type="scientific">Massilia suwonensis</name>
    <dbReference type="NCBI Taxonomy" id="648895"/>
    <lineage>
        <taxon>Bacteria</taxon>
        <taxon>Pseudomonadati</taxon>
        <taxon>Pseudomonadota</taxon>
        <taxon>Betaproteobacteria</taxon>
        <taxon>Burkholderiales</taxon>
        <taxon>Oxalobacteraceae</taxon>
        <taxon>Telluria group</taxon>
        <taxon>Massilia</taxon>
    </lineage>
</organism>
<feature type="compositionally biased region" description="Low complexity" evidence="1">
    <location>
        <begin position="348"/>
        <end position="363"/>
    </location>
</feature>
<protein>
    <submittedName>
        <fullName evidence="4">PEGA domain-containing protein</fullName>
    </submittedName>
</protein>
<keyword evidence="2" id="KW-1133">Transmembrane helix</keyword>
<dbReference type="Proteomes" id="UP001596101">
    <property type="component" value="Unassembled WGS sequence"/>
</dbReference>
<feature type="transmembrane region" description="Helical" evidence="2">
    <location>
        <begin position="294"/>
        <end position="315"/>
    </location>
</feature>
<keyword evidence="2" id="KW-0472">Membrane</keyword>
<feature type="compositionally biased region" description="Polar residues" evidence="1">
    <location>
        <begin position="267"/>
        <end position="286"/>
    </location>
</feature>
<feature type="region of interest" description="Disordered" evidence="1">
    <location>
        <begin position="248"/>
        <end position="287"/>
    </location>
</feature>
<comment type="caution">
    <text evidence="4">The sequence shown here is derived from an EMBL/GenBank/DDBJ whole genome shotgun (WGS) entry which is preliminary data.</text>
</comment>
<feature type="region of interest" description="Disordered" evidence="1">
    <location>
        <begin position="184"/>
        <end position="208"/>
    </location>
</feature>
<proteinExistence type="predicted"/>
<accession>A0ABW0MMT7</accession>
<keyword evidence="2" id="KW-0812">Transmembrane</keyword>
<evidence type="ECO:0000313" key="4">
    <source>
        <dbReference type="EMBL" id="MFC5479208.1"/>
    </source>
</evidence>
<reference evidence="5" key="1">
    <citation type="journal article" date="2019" name="Int. J. Syst. Evol. Microbiol.">
        <title>The Global Catalogue of Microorganisms (GCM) 10K type strain sequencing project: providing services to taxonomists for standard genome sequencing and annotation.</title>
        <authorList>
            <consortium name="The Broad Institute Genomics Platform"/>
            <consortium name="The Broad Institute Genome Sequencing Center for Infectious Disease"/>
            <person name="Wu L."/>
            <person name="Ma J."/>
        </authorList>
    </citation>
    <scope>NUCLEOTIDE SEQUENCE [LARGE SCALE GENOMIC DNA]</scope>
    <source>
        <strain evidence="5">CCUG 43111</strain>
    </source>
</reference>
<feature type="domain" description="PEGA" evidence="3">
    <location>
        <begin position="409"/>
        <end position="463"/>
    </location>
</feature>
<evidence type="ECO:0000259" key="3">
    <source>
        <dbReference type="Pfam" id="PF08308"/>
    </source>
</evidence>
<gene>
    <name evidence="4" type="ORF">ACFPQ5_13485</name>
</gene>
<evidence type="ECO:0000256" key="2">
    <source>
        <dbReference type="SAM" id="Phobius"/>
    </source>
</evidence>
<dbReference type="InterPro" id="IPR013229">
    <property type="entry name" value="PEGA"/>
</dbReference>
<sequence>MTSQTTSIYTPFSDGRPVRDVVEHTPALVNETWCRNLLRHTLDSLEQQYASGAPHRAITPDTLVMLASGEALLLPSVDESASSTPSLPDDLHALALIVHYAITAELPPEGPLGPRLYEGYSDQLTKGLDCCLGPNRRLRPNSIAEMRTLLGIEAGAAELVPEPAAAAPLADADVQEAALIEEAPVQEPQSAPPEPVPVREPEPAAAEPAPLHEEALKAPGIAPAPMLRKPASQDEPHAVHTPERVAPAAFSSDTGPAPAAPLKPSATLGTGQASQGGLQQNWTTTERSSRAQRWGMLAGAAVVVLAAGSALISYMQQDDTRDLVPLSLPPAERAANGLDQGEAVVAPPQAAAPTDQAATPPAEEAVETNDAAATEQAAAADALAKPAGRNGGAVVNGTTYKLVIKPWGTVYVDGVDRGVSPPVKRLTLAPGQHTIRIVNPNFPEHTMTVDAGSKETMIIEHTFTAKAE</sequence>
<feature type="region of interest" description="Disordered" evidence="1">
    <location>
        <begin position="348"/>
        <end position="369"/>
    </location>
</feature>
<dbReference type="RefSeq" id="WP_379756282.1">
    <property type="nucleotide sequence ID" value="NZ_JBHSMR010000013.1"/>
</dbReference>